<accession>A0A1F7GZW6</accession>
<dbReference type="Proteomes" id="UP000177913">
    <property type="component" value="Unassembled WGS sequence"/>
</dbReference>
<protein>
    <submittedName>
        <fullName evidence="1">Uncharacterized protein</fullName>
    </submittedName>
</protein>
<evidence type="ECO:0000313" key="1">
    <source>
        <dbReference type="EMBL" id="OGK24458.1"/>
    </source>
</evidence>
<gene>
    <name evidence="1" type="ORF">A3C25_04560</name>
</gene>
<proteinExistence type="predicted"/>
<comment type="caution">
    <text evidence="1">The sequence shown here is derived from an EMBL/GenBank/DDBJ whole genome shotgun (WGS) entry which is preliminary data.</text>
</comment>
<organism evidence="1 2">
    <name type="scientific">Candidatus Roizmanbacteria bacterium RIFCSPHIGHO2_02_FULL_38_11</name>
    <dbReference type="NCBI Taxonomy" id="1802039"/>
    <lineage>
        <taxon>Bacteria</taxon>
        <taxon>Candidatus Roizmaniibacteriota</taxon>
    </lineage>
</organism>
<reference evidence="1 2" key="1">
    <citation type="journal article" date="2016" name="Nat. Commun.">
        <title>Thousands of microbial genomes shed light on interconnected biogeochemical processes in an aquifer system.</title>
        <authorList>
            <person name="Anantharaman K."/>
            <person name="Brown C.T."/>
            <person name="Hug L.A."/>
            <person name="Sharon I."/>
            <person name="Castelle C.J."/>
            <person name="Probst A.J."/>
            <person name="Thomas B.C."/>
            <person name="Singh A."/>
            <person name="Wilkins M.J."/>
            <person name="Karaoz U."/>
            <person name="Brodie E.L."/>
            <person name="Williams K.H."/>
            <person name="Hubbard S.S."/>
            <person name="Banfield J.F."/>
        </authorList>
    </citation>
    <scope>NUCLEOTIDE SEQUENCE [LARGE SCALE GENOMIC DNA]</scope>
</reference>
<dbReference type="AlphaFoldDB" id="A0A1F7GZW6"/>
<sequence>MGVSLQEVDQRQINRPSQPIQFYLSSLINCSAFFPSSRRESQKKTFYKTTLWTGPGQTCDGTTTDSD</sequence>
<dbReference type="EMBL" id="MFZO01000033">
    <property type="protein sequence ID" value="OGK24458.1"/>
    <property type="molecule type" value="Genomic_DNA"/>
</dbReference>
<name>A0A1F7GZW6_9BACT</name>
<evidence type="ECO:0000313" key="2">
    <source>
        <dbReference type="Proteomes" id="UP000177913"/>
    </source>
</evidence>